<name>A0A857JQS6_9ALTE</name>
<keyword evidence="4 9" id="KW-0997">Cell inner membrane</keyword>
<gene>
    <name evidence="11" type="ORF">FX988_04058</name>
</gene>
<dbReference type="InterPro" id="IPR007387">
    <property type="entry name" value="TRAP_DctQ"/>
</dbReference>
<reference evidence="11 12" key="1">
    <citation type="submission" date="2019-12" db="EMBL/GenBank/DDBJ databases">
        <title>Genome sequencing and assembly of endphytes of Porphyra tenera.</title>
        <authorList>
            <person name="Park J.M."/>
            <person name="Shin R."/>
            <person name="Jo S.H."/>
        </authorList>
    </citation>
    <scope>NUCLEOTIDE SEQUENCE [LARGE SCALE GENOMIC DNA]</scope>
    <source>
        <strain evidence="11 12">GPM4</strain>
    </source>
</reference>
<evidence type="ECO:0000256" key="2">
    <source>
        <dbReference type="ARBA" id="ARBA00022448"/>
    </source>
</evidence>
<evidence type="ECO:0000256" key="3">
    <source>
        <dbReference type="ARBA" id="ARBA00022475"/>
    </source>
</evidence>
<keyword evidence="3" id="KW-1003">Cell membrane</keyword>
<evidence type="ECO:0000256" key="4">
    <source>
        <dbReference type="ARBA" id="ARBA00022519"/>
    </source>
</evidence>
<evidence type="ECO:0000256" key="8">
    <source>
        <dbReference type="ARBA" id="ARBA00038436"/>
    </source>
</evidence>
<sequence length="183" mass="20660">MQNAVSRGFLAINRPLGKVNYAISTLGKNIAGVLLSAMLLMILAQVFYRYVLNDSLAWTEELAKYLMVWVACLVAPWAYRENLNVSIEMFADALPKVLRRVSEIIITILVIIISALFFKQSVAFWQGGFEIYASSMPVKLAYFYACAPLMFAALFLVGIENLIKQLFARDYLTEQTIPPMEVE</sequence>
<keyword evidence="5 9" id="KW-0812">Transmembrane</keyword>
<dbReference type="Pfam" id="PF04290">
    <property type="entry name" value="DctQ"/>
    <property type="match status" value="1"/>
</dbReference>
<feature type="transmembrane region" description="Helical" evidence="9">
    <location>
        <begin position="100"/>
        <end position="120"/>
    </location>
</feature>
<evidence type="ECO:0000256" key="1">
    <source>
        <dbReference type="ARBA" id="ARBA00004429"/>
    </source>
</evidence>
<accession>A0A857JQS6</accession>
<feature type="domain" description="Tripartite ATP-independent periplasmic transporters DctQ component" evidence="10">
    <location>
        <begin position="38"/>
        <end position="166"/>
    </location>
</feature>
<feature type="transmembrane region" description="Helical" evidence="9">
    <location>
        <begin position="62"/>
        <end position="79"/>
    </location>
</feature>
<dbReference type="RefSeq" id="WP_160181845.1">
    <property type="nucleotide sequence ID" value="NZ_CP047656.1"/>
</dbReference>
<dbReference type="GO" id="GO:0015740">
    <property type="term" value="P:C4-dicarboxylate transport"/>
    <property type="evidence" value="ECO:0007669"/>
    <property type="project" value="TreeGrafter"/>
</dbReference>
<keyword evidence="6 9" id="KW-1133">Transmembrane helix</keyword>
<dbReference type="PANTHER" id="PTHR35011">
    <property type="entry name" value="2,3-DIKETO-L-GULONATE TRAP TRANSPORTER SMALL PERMEASE PROTEIN YIAM"/>
    <property type="match status" value="1"/>
</dbReference>
<evidence type="ECO:0000256" key="5">
    <source>
        <dbReference type="ARBA" id="ARBA00022692"/>
    </source>
</evidence>
<dbReference type="KEGG" id="pmes:FX988_04058"/>
<dbReference type="AlphaFoldDB" id="A0A857JQS6"/>
<feature type="transmembrane region" description="Helical" evidence="9">
    <location>
        <begin position="140"/>
        <end position="159"/>
    </location>
</feature>
<evidence type="ECO:0000256" key="6">
    <source>
        <dbReference type="ARBA" id="ARBA00022989"/>
    </source>
</evidence>
<dbReference type="OrthoDB" id="2085311at2"/>
<dbReference type="Proteomes" id="UP000464524">
    <property type="component" value="Chromosome"/>
</dbReference>
<keyword evidence="12" id="KW-1185">Reference proteome</keyword>
<comment type="subcellular location">
    <subcellularLocation>
        <location evidence="1 9">Cell inner membrane</location>
        <topology evidence="1 9">Multi-pass membrane protein</topology>
    </subcellularLocation>
</comment>
<dbReference type="GO" id="GO:0022857">
    <property type="term" value="F:transmembrane transporter activity"/>
    <property type="evidence" value="ECO:0007669"/>
    <property type="project" value="UniProtKB-UniRule"/>
</dbReference>
<evidence type="ECO:0000256" key="7">
    <source>
        <dbReference type="ARBA" id="ARBA00023136"/>
    </source>
</evidence>
<evidence type="ECO:0000313" key="11">
    <source>
        <dbReference type="EMBL" id="QHJ13778.1"/>
    </source>
</evidence>
<comment type="function">
    <text evidence="9">Part of the tripartite ATP-independent periplasmic (TRAP) transport system.</text>
</comment>
<comment type="subunit">
    <text evidence="9">The complex comprises the extracytoplasmic solute receptor protein and the two transmembrane proteins.</text>
</comment>
<evidence type="ECO:0000256" key="9">
    <source>
        <dbReference type="RuleBase" id="RU369079"/>
    </source>
</evidence>
<evidence type="ECO:0000313" key="12">
    <source>
        <dbReference type="Proteomes" id="UP000464524"/>
    </source>
</evidence>
<organism evidence="11 12">
    <name type="scientific">Paraglaciecola mesophila</name>
    <dbReference type="NCBI Taxonomy" id="197222"/>
    <lineage>
        <taxon>Bacteria</taxon>
        <taxon>Pseudomonadati</taxon>
        <taxon>Pseudomonadota</taxon>
        <taxon>Gammaproteobacteria</taxon>
        <taxon>Alteromonadales</taxon>
        <taxon>Alteromonadaceae</taxon>
        <taxon>Paraglaciecola</taxon>
    </lineage>
</organism>
<dbReference type="InterPro" id="IPR055348">
    <property type="entry name" value="DctQ"/>
</dbReference>
<dbReference type="PANTHER" id="PTHR35011:SF11">
    <property type="entry name" value="TRAP TRANSPORTER SMALL PERMEASE PROTEIN"/>
    <property type="match status" value="1"/>
</dbReference>
<protein>
    <recommendedName>
        <fullName evidence="9">TRAP transporter small permease protein</fullName>
    </recommendedName>
</protein>
<dbReference type="GO" id="GO:0005886">
    <property type="term" value="C:plasma membrane"/>
    <property type="evidence" value="ECO:0007669"/>
    <property type="project" value="UniProtKB-SubCell"/>
</dbReference>
<comment type="similarity">
    <text evidence="8 9">Belongs to the TRAP transporter small permease family.</text>
</comment>
<evidence type="ECO:0000259" key="10">
    <source>
        <dbReference type="Pfam" id="PF04290"/>
    </source>
</evidence>
<keyword evidence="2 9" id="KW-0813">Transport</keyword>
<feature type="transmembrane region" description="Helical" evidence="9">
    <location>
        <begin position="30"/>
        <end position="50"/>
    </location>
</feature>
<proteinExistence type="inferred from homology"/>
<keyword evidence="7 9" id="KW-0472">Membrane</keyword>
<dbReference type="EMBL" id="CP047656">
    <property type="protein sequence ID" value="QHJ13778.1"/>
    <property type="molecule type" value="Genomic_DNA"/>
</dbReference>